<gene>
    <name evidence="10 13" type="primary">sucC</name>
    <name evidence="13" type="ORF">WIGMOR_0345</name>
</gene>
<comment type="subunit">
    <text evidence="10">Heterotetramer of two alpha and two beta subunits.</text>
</comment>
<dbReference type="InterPro" id="IPR017866">
    <property type="entry name" value="Succ-CoA_synthase_bsu_CS"/>
</dbReference>
<keyword evidence="3 10" id="KW-0436">Ligase</keyword>
<feature type="domain" description="ATP-citrate synthase/succinyl-CoA ligase C-terminal" evidence="11">
    <location>
        <begin position="262"/>
        <end position="382"/>
    </location>
</feature>
<feature type="binding site" evidence="10">
    <location>
        <position position="99"/>
    </location>
    <ligand>
        <name>ATP</name>
        <dbReference type="ChEBI" id="CHEBI:30616"/>
    </ligand>
</feature>
<dbReference type="UniPathway" id="UPA00223">
    <property type="reaction ID" value="UER00999"/>
</dbReference>
<dbReference type="PANTHER" id="PTHR11815">
    <property type="entry name" value="SUCCINYL-COA SYNTHETASE BETA CHAIN"/>
    <property type="match status" value="1"/>
</dbReference>
<dbReference type="InterPro" id="IPR005811">
    <property type="entry name" value="SUCC_ACL_C"/>
</dbReference>
<keyword evidence="2 10" id="KW-0816">Tricarboxylic acid cycle</keyword>
<dbReference type="EMBL" id="CP003315">
    <property type="protein sequence ID" value="AFA41180.1"/>
    <property type="molecule type" value="Genomic_DNA"/>
</dbReference>
<dbReference type="eggNOG" id="COG0045">
    <property type="taxonomic scope" value="Bacteria"/>
</dbReference>
<organism evidence="13 14">
    <name type="scientific">Wigglesworthia glossinidia endosymbiont of Glossina morsitans morsitans</name>
    <name type="common">Yale colony</name>
    <dbReference type="NCBI Taxonomy" id="1142511"/>
    <lineage>
        <taxon>Bacteria</taxon>
        <taxon>Pseudomonadati</taxon>
        <taxon>Pseudomonadota</taxon>
        <taxon>Gammaproteobacteria</taxon>
        <taxon>Enterobacterales</taxon>
        <taxon>Erwiniaceae</taxon>
        <taxon>Wigglesworthia</taxon>
    </lineage>
</organism>
<dbReference type="Proteomes" id="UP000009061">
    <property type="component" value="Chromosome"/>
</dbReference>
<protein>
    <recommendedName>
        <fullName evidence="10">Succinate--CoA ligase [ADP-forming] subunit beta</fullName>
        <ecNumber evidence="10">6.2.1.5</ecNumber>
    </recommendedName>
    <alternativeName>
        <fullName evidence="10">Succinyl-CoA synthetase subunit beta</fullName>
        <shortName evidence="10">SCS-beta</shortName>
    </alternativeName>
</protein>
<feature type="binding site" evidence="10">
    <location>
        <position position="199"/>
    </location>
    <ligand>
        <name>Mg(2+)</name>
        <dbReference type="ChEBI" id="CHEBI:18420"/>
    </ligand>
</feature>
<dbReference type="GO" id="GO:0005524">
    <property type="term" value="F:ATP binding"/>
    <property type="evidence" value="ECO:0007669"/>
    <property type="project" value="UniProtKB-UniRule"/>
</dbReference>
<dbReference type="EC" id="6.2.1.5" evidence="10"/>
<feature type="binding site" evidence="10">
    <location>
        <position position="213"/>
    </location>
    <ligand>
        <name>Mg(2+)</name>
        <dbReference type="ChEBI" id="CHEBI:18420"/>
    </ligand>
</feature>
<dbReference type="GO" id="GO:0004775">
    <property type="term" value="F:succinate-CoA ligase (ADP-forming) activity"/>
    <property type="evidence" value="ECO:0007669"/>
    <property type="project" value="UniProtKB-UniRule"/>
</dbReference>
<dbReference type="HAMAP" id="MF_00558">
    <property type="entry name" value="Succ_CoA_beta"/>
    <property type="match status" value="1"/>
</dbReference>
<evidence type="ECO:0000256" key="6">
    <source>
        <dbReference type="ARBA" id="ARBA00022840"/>
    </source>
</evidence>
<dbReference type="InterPro" id="IPR013815">
    <property type="entry name" value="ATP_grasp_subdomain_1"/>
</dbReference>
<dbReference type="PANTHER" id="PTHR11815:SF10">
    <property type="entry name" value="SUCCINATE--COA LIGASE [GDP-FORMING] SUBUNIT BETA, MITOCHONDRIAL"/>
    <property type="match status" value="1"/>
</dbReference>
<dbReference type="GO" id="GO:0000287">
    <property type="term" value="F:magnesium ion binding"/>
    <property type="evidence" value="ECO:0007669"/>
    <property type="project" value="UniProtKB-UniRule"/>
</dbReference>
<reference evidence="13 14" key="1">
    <citation type="journal article" date="2012" name="MBio">
        <title>Insight into the transmission biology and species-specific functional capabilities of tsetse (Diptera: glossinidae) obligate symbiont wigglesworthia.</title>
        <authorList>
            <person name="Rio R.V."/>
            <person name="Symula R.E."/>
            <person name="Wang J."/>
            <person name="Lohs C."/>
            <person name="Wu Y.N."/>
            <person name="Snyder A.K."/>
            <person name="Bjornson R.D."/>
            <person name="Oshima K."/>
            <person name="Biehl B.S."/>
            <person name="Perna N.T."/>
            <person name="Hattori M."/>
            <person name="Aksoy S."/>
        </authorList>
    </citation>
    <scope>NUCLEOTIDE SEQUENCE [LARGE SCALE GENOMIC DNA]</scope>
    <source>
        <strain evidence="13">WGM</strain>
    </source>
</reference>
<dbReference type="Gene3D" id="3.30.470.20">
    <property type="entry name" value="ATP-grasp fold, B domain"/>
    <property type="match status" value="1"/>
</dbReference>
<dbReference type="SUPFAM" id="SSF52210">
    <property type="entry name" value="Succinyl-CoA synthetase domains"/>
    <property type="match status" value="1"/>
</dbReference>
<dbReference type="InterPro" id="IPR005809">
    <property type="entry name" value="Succ_CoA_ligase-like_bsu"/>
</dbReference>
<comment type="similarity">
    <text evidence="1 10">Belongs to the succinate/malate CoA ligase beta subunit family.</text>
</comment>
<evidence type="ECO:0000256" key="5">
    <source>
        <dbReference type="ARBA" id="ARBA00022741"/>
    </source>
</evidence>
<dbReference type="NCBIfam" id="TIGR01016">
    <property type="entry name" value="sucCoAbeta"/>
    <property type="match status" value="1"/>
</dbReference>
<evidence type="ECO:0000259" key="11">
    <source>
        <dbReference type="Pfam" id="PF00549"/>
    </source>
</evidence>
<dbReference type="GO" id="GO:0006104">
    <property type="term" value="P:succinyl-CoA metabolic process"/>
    <property type="evidence" value="ECO:0007669"/>
    <property type="project" value="TreeGrafter"/>
</dbReference>
<dbReference type="GO" id="GO:0004776">
    <property type="term" value="F:succinate-CoA ligase (GDP-forming) activity"/>
    <property type="evidence" value="ECO:0007669"/>
    <property type="project" value="RHEA"/>
</dbReference>
<feature type="binding site" evidence="10">
    <location>
        <position position="46"/>
    </location>
    <ligand>
        <name>ATP</name>
        <dbReference type="ChEBI" id="CHEBI:30616"/>
    </ligand>
</feature>
<feature type="binding site" evidence="10">
    <location>
        <position position="264"/>
    </location>
    <ligand>
        <name>substrate</name>
        <note>ligand shared with subunit alpha</note>
    </ligand>
</feature>
<dbReference type="Gene3D" id="3.30.1490.20">
    <property type="entry name" value="ATP-grasp fold, A domain"/>
    <property type="match status" value="1"/>
</dbReference>
<name>H6Q5Y4_WIGGL</name>
<comment type="cofactor">
    <cofactor evidence="10">
        <name>Mg(2+)</name>
        <dbReference type="ChEBI" id="CHEBI:18420"/>
    </cofactor>
    <text evidence="10">Binds 1 Mg(2+) ion per subunit.</text>
</comment>
<dbReference type="RefSeq" id="WP_014354119.1">
    <property type="nucleotide sequence ID" value="NC_016893.1"/>
</dbReference>
<evidence type="ECO:0000256" key="10">
    <source>
        <dbReference type="HAMAP-Rule" id="MF_00558"/>
    </source>
</evidence>
<dbReference type="HOGENOM" id="CLU_037430_0_2_6"/>
<dbReference type="InterPro" id="IPR016102">
    <property type="entry name" value="Succinyl-CoA_synth-like"/>
</dbReference>
<dbReference type="GO" id="GO:0042709">
    <property type="term" value="C:succinate-CoA ligase complex"/>
    <property type="evidence" value="ECO:0007669"/>
    <property type="project" value="TreeGrafter"/>
</dbReference>
<comment type="catalytic activity">
    <reaction evidence="9">
        <text>GTP + succinate + CoA = succinyl-CoA + GDP + phosphate</text>
        <dbReference type="Rhea" id="RHEA:22120"/>
        <dbReference type="ChEBI" id="CHEBI:30031"/>
        <dbReference type="ChEBI" id="CHEBI:37565"/>
        <dbReference type="ChEBI" id="CHEBI:43474"/>
        <dbReference type="ChEBI" id="CHEBI:57287"/>
        <dbReference type="ChEBI" id="CHEBI:57292"/>
        <dbReference type="ChEBI" id="CHEBI:58189"/>
    </reaction>
    <physiologicalReaction direction="right-to-left" evidence="9">
        <dbReference type="Rhea" id="RHEA:22122"/>
    </physiologicalReaction>
</comment>
<feature type="binding site" evidence="10">
    <location>
        <position position="102"/>
    </location>
    <ligand>
        <name>ATP</name>
        <dbReference type="ChEBI" id="CHEBI:30616"/>
    </ligand>
</feature>
<proteinExistence type="inferred from homology"/>
<evidence type="ECO:0000256" key="1">
    <source>
        <dbReference type="ARBA" id="ARBA00009182"/>
    </source>
</evidence>
<evidence type="ECO:0000256" key="2">
    <source>
        <dbReference type="ARBA" id="ARBA00022532"/>
    </source>
</evidence>
<evidence type="ECO:0000256" key="9">
    <source>
        <dbReference type="ARBA" id="ARBA00052891"/>
    </source>
</evidence>
<dbReference type="KEGG" id="wgl:WIGMOR_0345"/>
<dbReference type="Pfam" id="PF08442">
    <property type="entry name" value="ATP-grasp_2"/>
    <property type="match status" value="1"/>
</dbReference>
<dbReference type="AlphaFoldDB" id="H6Q5Y4"/>
<evidence type="ECO:0000259" key="12">
    <source>
        <dbReference type="Pfam" id="PF08442"/>
    </source>
</evidence>
<dbReference type="InterPro" id="IPR013650">
    <property type="entry name" value="ATP-grasp_succ-CoA_synth-type"/>
</dbReference>
<feature type="domain" description="ATP-grasp fold succinyl-CoA synthetase-type" evidence="12">
    <location>
        <begin position="2"/>
        <end position="202"/>
    </location>
</feature>
<keyword evidence="14" id="KW-1185">Reference proteome</keyword>
<feature type="binding site" evidence="10">
    <location>
        <position position="107"/>
    </location>
    <ligand>
        <name>ATP</name>
        <dbReference type="ChEBI" id="CHEBI:30616"/>
    </ligand>
</feature>
<feature type="binding site" evidence="10">
    <location>
        <begin position="53"/>
        <end position="55"/>
    </location>
    <ligand>
        <name>ATP</name>
        <dbReference type="ChEBI" id="CHEBI:30616"/>
    </ligand>
</feature>
<feature type="binding site" evidence="10">
    <location>
        <begin position="321"/>
        <end position="323"/>
    </location>
    <ligand>
        <name>substrate</name>
        <note>ligand shared with subunit alpha</note>
    </ligand>
</feature>
<dbReference type="FunFam" id="3.30.1490.20:FF:000002">
    <property type="entry name" value="Succinate--CoA ligase [ADP-forming] subunit beta"/>
    <property type="match status" value="1"/>
</dbReference>
<evidence type="ECO:0000256" key="4">
    <source>
        <dbReference type="ARBA" id="ARBA00022723"/>
    </source>
</evidence>
<dbReference type="NCBIfam" id="NF001913">
    <property type="entry name" value="PRK00696.1"/>
    <property type="match status" value="1"/>
</dbReference>
<keyword evidence="4 10" id="KW-0479">Metal-binding</keyword>
<keyword evidence="6 10" id="KW-0067">ATP-binding</keyword>
<dbReference type="GO" id="GO:0005829">
    <property type="term" value="C:cytosol"/>
    <property type="evidence" value="ECO:0007669"/>
    <property type="project" value="TreeGrafter"/>
</dbReference>
<evidence type="ECO:0000256" key="7">
    <source>
        <dbReference type="ARBA" id="ARBA00022842"/>
    </source>
</evidence>
<dbReference type="SUPFAM" id="SSF56059">
    <property type="entry name" value="Glutathione synthetase ATP-binding domain-like"/>
    <property type="match status" value="1"/>
</dbReference>
<dbReference type="STRING" id="1142511.WIGMOR_0345"/>
<dbReference type="PIRSF" id="PIRSF001554">
    <property type="entry name" value="SucCS_beta"/>
    <property type="match status" value="1"/>
</dbReference>
<dbReference type="FunFam" id="3.40.50.261:FF:000001">
    <property type="entry name" value="Succinate--CoA ligase [ADP-forming] subunit beta"/>
    <property type="match status" value="1"/>
</dbReference>
<comment type="pathway">
    <text evidence="10">Carbohydrate metabolism; tricarboxylic acid cycle; succinate from succinyl-CoA (ligase route): step 1/1.</text>
</comment>
<dbReference type="PROSITE" id="PS01217">
    <property type="entry name" value="SUCCINYL_COA_LIG_3"/>
    <property type="match status" value="1"/>
</dbReference>
<evidence type="ECO:0000256" key="8">
    <source>
        <dbReference type="ARBA" id="ARBA00050563"/>
    </source>
</evidence>
<evidence type="ECO:0000256" key="3">
    <source>
        <dbReference type="ARBA" id="ARBA00022598"/>
    </source>
</evidence>
<dbReference type="OrthoDB" id="9802602at2"/>
<dbReference type="GO" id="GO:0006099">
    <property type="term" value="P:tricarboxylic acid cycle"/>
    <property type="evidence" value="ECO:0007669"/>
    <property type="project" value="UniProtKB-UniRule"/>
</dbReference>
<evidence type="ECO:0000313" key="13">
    <source>
        <dbReference type="EMBL" id="AFA41180.1"/>
    </source>
</evidence>
<dbReference type="FunFam" id="3.30.470.20:FF:000002">
    <property type="entry name" value="Succinate--CoA ligase [ADP-forming] subunit beta"/>
    <property type="match status" value="1"/>
</dbReference>
<comment type="catalytic activity">
    <reaction evidence="8">
        <text>succinate + ATP + CoA = succinyl-CoA + ADP + phosphate</text>
        <dbReference type="Rhea" id="RHEA:17661"/>
        <dbReference type="ChEBI" id="CHEBI:30031"/>
        <dbReference type="ChEBI" id="CHEBI:30616"/>
        <dbReference type="ChEBI" id="CHEBI:43474"/>
        <dbReference type="ChEBI" id="CHEBI:57287"/>
        <dbReference type="ChEBI" id="CHEBI:57292"/>
        <dbReference type="ChEBI" id="CHEBI:456216"/>
        <dbReference type="EC" id="6.2.1.5"/>
    </reaction>
    <physiologicalReaction direction="right-to-left" evidence="8">
        <dbReference type="Rhea" id="RHEA:17663"/>
    </physiologicalReaction>
</comment>
<dbReference type="Pfam" id="PF00549">
    <property type="entry name" value="Ligase_CoA"/>
    <property type="match status" value="1"/>
</dbReference>
<sequence length="395" mass="44122">MNLHEYQAKELFSQYKIPIPNGYKCTKYSEIEKAVVKLNPGPWVVKCQIHAGGRGKSGGVQTLNSIDEIHKFAKKWIGKRLVTYQTDNIGQTVNSILIERKTYIKKELYLSLVLNRIQSNISILASFTGGINIENDIKTNKKIIFKENFDVCCGFQLFKARNLAFQLKLFGKQINQFVTICENLTYLFIEKDLTLAEINPIAINQNDDLLCLDGKLNIDENALYRQVHLKKIHDNSQLDSREVYAEKWGLNYIPLQGNIGCMVNGAGLAMGTMDLIKLHGGNPANFLDVGGDATVEKVDQAFRIIILDSHVKSILINIFGGIVKCDLIADGIIQAISNLQVNIPVIVRLEGNNSKLGAKKLINSNLNIITANSLDDAVKKAIENIGRKTYVDSNR</sequence>
<evidence type="ECO:0000313" key="14">
    <source>
        <dbReference type="Proteomes" id="UP000009061"/>
    </source>
</evidence>
<accession>H6Q5Y4</accession>
<dbReference type="Gene3D" id="3.40.50.261">
    <property type="entry name" value="Succinyl-CoA synthetase domains"/>
    <property type="match status" value="1"/>
</dbReference>
<comment type="function">
    <text evidence="10">Succinyl-CoA synthetase functions in the citric acid cycle (TCA), coupling the hydrolysis of succinyl-CoA to the synthesis of either ATP or GTP and thus represents the only step of substrate-level phosphorylation in the TCA. The beta subunit provides nucleotide specificity of the enzyme and binds the substrate succinate, while the binding sites for coenzyme A and phosphate are found in the alpha subunit.</text>
</comment>
<keyword evidence="7 10" id="KW-0460">Magnesium</keyword>
<keyword evidence="5 10" id="KW-0547">Nucleotide-binding</keyword>